<dbReference type="InterPro" id="IPR045128">
    <property type="entry name" value="PI31-like"/>
</dbReference>
<dbReference type="PANTHER" id="PTHR13266">
    <property type="entry name" value="PROTEASOME INHIBITOR"/>
    <property type="match status" value="1"/>
</dbReference>
<name>A0A8S1J3N7_9CHLO</name>
<comment type="caution">
    <text evidence="5">The sequence shown here is derived from an EMBL/GenBank/DDBJ whole genome shotgun (WGS) entry which is preliminary data.</text>
</comment>
<evidence type="ECO:0000256" key="1">
    <source>
        <dbReference type="ARBA" id="ARBA00006405"/>
    </source>
</evidence>
<feature type="domain" description="PI31 proteasome regulator N-terminal" evidence="4">
    <location>
        <begin position="15"/>
        <end position="126"/>
    </location>
</feature>
<feature type="region of interest" description="Disordered" evidence="3">
    <location>
        <begin position="150"/>
        <end position="186"/>
    </location>
</feature>
<proteinExistence type="inferred from homology"/>
<dbReference type="GO" id="GO:0043161">
    <property type="term" value="P:proteasome-mediated ubiquitin-dependent protein catabolic process"/>
    <property type="evidence" value="ECO:0007669"/>
    <property type="project" value="InterPro"/>
</dbReference>
<evidence type="ECO:0000313" key="6">
    <source>
        <dbReference type="Proteomes" id="UP000708148"/>
    </source>
</evidence>
<dbReference type="AlphaFoldDB" id="A0A8S1J3N7"/>
<gene>
    <name evidence="5" type="ORF">OSTQU699_LOCUS3492</name>
</gene>
<keyword evidence="6" id="KW-1185">Reference proteome</keyword>
<accession>A0A8S1J3N7</accession>
<reference evidence="5" key="1">
    <citation type="submission" date="2020-12" db="EMBL/GenBank/DDBJ databases">
        <authorList>
            <person name="Iha C."/>
        </authorList>
    </citation>
    <scope>NUCLEOTIDE SEQUENCE</scope>
</reference>
<dbReference type="PANTHER" id="PTHR13266:SF1">
    <property type="entry name" value="PROTEASOME INHIBITOR PI31 SUBUNIT"/>
    <property type="match status" value="1"/>
</dbReference>
<evidence type="ECO:0000259" key="4">
    <source>
        <dbReference type="Pfam" id="PF11566"/>
    </source>
</evidence>
<dbReference type="GO" id="GO:0070628">
    <property type="term" value="F:proteasome binding"/>
    <property type="evidence" value="ECO:0007669"/>
    <property type="project" value="InterPro"/>
</dbReference>
<dbReference type="GO" id="GO:0000502">
    <property type="term" value="C:proteasome complex"/>
    <property type="evidence" value="ECO:0007669"/>
    <property type="project" value="UniProtKB-KW"/>
</dbReference>
<dbReference type="EMBL" id="CAJHUC010000766">
    <property type="protein sequence ID" value="CAD7698131.1"/>
    <property type="molecule type" value="Genomic_DNA"/>
</dbReference>
<dbReference type="GO" id="GO:0004866">
    <property type="term" value="F:endopeptidase inhibitor activity"/>
    <property type="evidence" value="ECO:0007669"/>
    <property type="project" value="InterPro"/>
</dbReference>
<dbReference type="Proteomes" id="UP000708148">
    <property type="component" value="Unassembled WGS sequence"/>
</dbReference>
<dbReference type="Pfam" id="PF11566">
    <property type="entry name" value="PI31_Prot_N"/>
    <property type="match status" value="1"/>
</dbReference>
<dbReference type="OrthoDB" id="68090at2759"/>
<dbReference type="InterPro" id="IPR021625">
    <property type="entry name" value="PI31_Prot_N"/>
</dbReference>
<dbReference type="Gene3D" id="3.40.1000.30">
    <property type="match status" value="1"/>
</dbReference>
<comment type="similarity">
    <text evidence="1">Belongs to the proteasome inhibitor PI31 family.</text>
</comment>
<feature type="compositionally biased region" description="Basic and acidic residues" evidence="3">
    <location>
        <begin position="160"/>
        <end position="174"/>
    </location>
</feature>
<organism evidence="5 6">
    <name type="scientific">Ostreobium quekettii</name>
    <dbReference type="NCBI Taxonomy" id="121088"/>
    <lineage>
        <taxon>Eukaryota</taxon>
        <taxon>Viridiplantae</taxon>
        <taxon>Chlorophyta</taxon>
        <taxon>core chlorophytes</taxon>
        <taxon>Ulvophyceae</taxon>
        <taxon>TCBD clade</taxon>
        <taxon>Bryopsidales</taxon>
        <taxon>Ostreobineae</taxon>
        <taxon>Ostreobiaceae</taxon>
        <taxon>Ostreobium</taxon>
    </lineage>
</organism>
<evidence type="ECO:0000256" key="2">
    <source>
        <dbReference type="ARBA" id="ARBA00022942"/>
    </source>
</evidence>
<protein>
    <recommendedName>
        <fullName evidence="4">PI31 proteasome regulator N-terminal domain-containing protein</fullName>
    </recommendedName>
</protein>
<evidence type="ECO:0000256" key="3">
    <source>
        <dbReference type="SAM" id="MobiDB-lite"/>
    </source>
</evidence>
<feature type="region of interest" description="Disordered" evidence="3">
    <location>
        <begin position="254"/>
        <end position="285"/>
    </location>
</feature>
<sequence length="285" mass="30015">MASGTVLAAIMRALRPQFRGPHDRLALAVHAFFLSQGYTVTGVGTQVDGSTTPDPDAEEATLEGWNGQEDWYAFQYVDPQGVKPPVTVKCLRLGDKLMVNALAMGEGAEVPRSLELDAGQFTTVSNDVAKGFKDLDGLAAKVASCMEFGKRGGEASSSTREGRDRVGREVERPVGEAPPPDRIPYGERVPGMFGGDADRLPGIGGMLAGPRDPAFVGGFRHPELLPGGGRGLVPDFDPVAPPGLPGYMPEDFIQGGPGRRRPGHMHPDLPPPGGVGGGSWDSMFG</sequence>
<keyword evidence="2" id="KW-0647">Proteasome</keyword>
<evidence type="ECO:0000313" key="5">
    <source>
        <dbReference type="EMBL" id="CAD7698131.1"/>
    </source>
</evidence>